<accession>A0A0C2NMD6</accession>
<reference evidence="1 2" key="1">
    <citation type="journal article" date="2014" name="Genome Biol. Evol.">
        <title>The genome of the myxosporean Thelohanellus kitauei shows adaptations to nutrient acquisition within its fish host.</title>
        <authorList>
            <person name="Yang Y."/>
            <person name="Xiong J."/>
            <person name="Zhou Z."/>
            <person name="Huo F."/>
            <person name="Miao W."/>
            <person name="Ran C."/>
            <person name="Liu Y."/>
            <person name="Zhang J."/>
            <person name="Feng J."/>
            <person name="Wang M."/>
            <person name="Wang M."/>
            <person name="Wang L."/>
            <person name="Yao B."/>
        </authorList>
    </citation>
    <scope>NUCLEOTIDE SEQUENCE [LARGE SCALE GENOMIC DNA]</scope>
    <source>
        <strain evidence="1">Wuqing</strain>
    </source>
</reference>
<sequence>MDMCSQKSDPNVADTFAADRMVEKLFNDIDRYHKYFLPIKCLLKVIHQKYHEFALIIRKTNEAEYIKNLIMNIVQNRSDSQALMMAVFSEQILSDPSLILWSRNPILMQLIKFFGNIFEFPVPNKKINTVHAEGNLGGLKKLV</sequence>
<protein>
    <submittedName>
        <fullName evidence="1">Uncharacterized protein</fullName>
    </submittedName>
</protein>
<dbReference type="Proteomes" id="UP000031668">
    <property type="component" value="Unassembled WGS sequence"/>
</dbReference>
<comment type="caution">
    <text evidence="1">The sequence shown here is derived from an EMBL/GenBank/DDBJ whole genome shotgun (WGS) entry which is preliminary data.</text>
</comment>
<organism evidence="1 2">
    <name type="scientific">Thelohanellus kitauei</name>
    <name type="common">Myxosporean</name>
    <dbReference type="NCBI Taxonomy" id="669202"/>
    <lineage>
        <taxon>Eukaryota</taxon>
        <taxon>Metazoa</taxon>
        <taxon>Cnidaria</taxon>
        <taxon>Myxozoa</taxon>
        <taxon>Myxosporea</taxon>
        <taxon>Bivalvulida</taxon>
        <taxon>Platysporina</taxon>
        <taxon>Myxobolidae</taxon>
        <taxon>Thelohanellus</taxon>
    </lineage>
</organism>
<gene>
    <name evidence="1" type="ORF">RF11_06495</name>
</gene>
<dbReference type="AlphaFoldDB" id="A0A0C2NMD6"/>
<evidence type="ECO:0000313" key="2">
    <source>
        <dbReference type="Proteomes" id="UP000031668"/>
    </source>
</evidence>
<name>A0A0C2NMD6_THEKT</name>
<evidence type="ECO:0000313" key="1">
    <source>
        <dbReference type="EMBL" id="KII75182.1"/>
    </source>
</evidence>
<keyword evidence="2" id="KW-1185">Reference proteome</keyword>
<dbReference type="EMBL" id="JWZT01000012">
    <property type="protein sequence ID" value="KII75182.1"/>
    <property type="molecule type" value="Genomic_DNA"/>
</dbReference>
<proteinExistence type="predicted"/>